<protein>
    <recommendedName>
        <fullName evidence="9">Sortilin-related receptor</fullName>
    </recommendedName>
    <alternativeName>
        <fullName evidence="26">Low-density lipoprotein receptor relative with 11 ligand-binding repeats</fullName>
    </alternativeName>
    <alternativeName>
        <fullName evidence="27">Sorting protein-related receptor containing LDLR class A repeats</fullName>
    </alternativeName>
</protein>
<feature type="domain" description="Fibronectin type-III" evidence="31">
    <location>
        <begin position="1673"/>
        <end position="1762"/>
    </location>
</feature>
<dbReference type="Gene3D" id="2.120.10.30">
    <property type="entry name" value="TolB, C-terminal domain"/>
    <property type="match status" value="1"/>
</dbReference>
<feature type="disulfide bond" evidence="28">
    <location>
        <begin position="1363"/>
        <end position="1378"/>
    </location>
</feature>
<dbReference type="PANTHER" id="PTHR12106">
    <property type="entry name" value="SORTILIN RELATED"/>
    <property type="match status" value="1"/>
</dbReference>
<evidence type="ECO:0000256" key="16">
    <source>
        <dbReference type="ARBA" id="ARBA00022737"/>
    </source>
</evidence>
<feature type="disulfide bond" evidence="28">
    <location>
        <begin position="1152"/>
        <end position="1164"/>
    </location>
</feature>
<evidence type="ECO:0000256" key="15">
    <source>
        <dbReference type="ARBA" id="ARBA00022729"/>
    </source>
</evidence>
<dbReference type="InterPro" id="IPR031777">
    <property type="entry name" value="Sortilin_C"/>
</dbReference>
<evidence type="ECO:0000256" key="10">
    <source>
        <dbReference type="ARBA" id="ARBA00022448"/>
    </source>
</evidence>
<dbReference type="Gene3D" id="3.30.60.270">
    <property type="match status" value="1"/>
</dbReference>
<evidence type="ECO:0000256" key="8">
    <source>
        <dbReference type="ARBA" id="ARBA00007041"/>
    </source>
</evidence>
<evidence type="ECO:0000259" key="31">
    <source>
        <dbReference type="PROSITE" id="PS50853"/>
    </source>
</evidence>
<dbReference type="GO" id="GO:0005886">
    <property type="term" value="C:plasma membrane"/>
    <property type="evidence" value="ECO:0007669"/>
    <property type="project" value="UniProtKB-SubCell"/>
</dbReference>
<dbReference type="Proteomes" id="UP001152759">
    <property type="component" value="Chromosome 3"/>
</dbReference>
<feature type="transmembrane region" description="Helical" evidence="30">
    <location>
        <begin position="2067"/>
        <end position="2089"/>
    </location>
</feature>
<dbReference type="InterPro" id="IPR036116">
    <property type="entry name" value="FN3_sf"/>
</dbReference>
<feature type="disulfide bond" evidence="28">
    <location>
        <begin position="1457"/>
        <end position="1472"/>
    </location>
</feature>
<feature type="domain" description="Fibronectin type-III" evidence="31">
    <location>
        <begin position="1579"/>
        <end position="1669"/>
    </location>
</feature>
<keyword evidence="15" id="KW-0732">Signal</keyword>
<dbReference type="Gene3D" id="2.130.10.10">
    <property type="entry name" value="YVTN repeat-like/Quinoprotein amine dehydrogenase"/>
    <property type="match status" value="2"/>
</dbReference>
<dbReference type="InterPro" id="IPR003961">
    <property type="entry name" value="FN3_dom"/>
</dbReference>
<dbReference type="Pfam" id="PF25814">
    <property type="entry name" value="fn3_SORL1"/>
    <property type="match status" value="1"/>
</dbReference>
<dbReference type="Pfam" id="PF00058">
    <property type="entry name" value="Ldl_recept_b"/>
    <property type="match status" value="2"/>
</dbReference>
<dbReference type="GO" id="GO:0030658">
    <property type="term" value="C:transport vesicle membrane"/>
    <property type="evidence" value="ECO:0007669"/>
    <property type="project" value="UniProtKB-SubCell"/>
</dbReference>
<feature type="domain" description="Fibronectin type-III" evidence="31">
    <location>
        <begin position="1764"/>
        <end position="1857"/>
    </location>
</feature>
<dbReference type="GO" id="GO:0032585">
    <property type="term" value="C:multivesicular body membrane"/>
    <property type="evidence" value="ECO:0007669"/>
    <property type="project" value="UniProtKB-SubCell"/>
</dbReference>
<dbReference type="SMART" id="SM00602">
    <property type="entry name" value="VPS10"/>
    <property type="match status" value="1"/>
</dbReference>
<evidence type="ECO:0000256" key="11">
    <source>
        <dbReference type="ARBA" id="ARBA00022475"/>
    </source>
</evidence>
<feature type="disulfide bond" evidence="28">
    <location>
        <begin position="1092"/>
        <end position="1107"/>
    </location>
</feature>
<keyword evidence="13" id="KW-0254">Endocytosis</keyword>
<feature type="disulfide bond" evidence="28">
    <location>
        <begin position="1234"/>
        <end position="1246"/>
    </location>
</feature>
<keyword evidence="22 28" id="KW-1015">Disulfide bond</keyword>
<dbReference type="Pfam" id="PF00057">
    <property type="entry name" value="Ldl_recept_a"/>
    <property type="match status" value="9"/>
</dbReference>
<evidence type="ECO:0000256" key="26">
    <source>
        <dbReference type="ARBA" id="ARBA00029896"/>
    </source>
</evidence>
<keyword evidence="19 30" id="KW-1133">Transmembrane helix</keyword>
<keyword evidence="24" id="KW-0325">Glycoprotein</keyword>
<evidence type="ECO:0000256" key="3">
    <source>
        <dbReference type="ARBA" id="ARBA00004212"/>
    </source>
</evidence>
<keyword evidence="21 30" id="KW-0472">Membrane</keyword>
<evidence type="ECO:0000256" key="28">
    <source>
        <dbReference type="PROSITE-ProRule" id="PRU00124"/>
    </source>
</evidence>
<feature type="disulfide bond" evidence="28">
    <location>
        <begin position="1241"/>
        <end position="1259"/>
    </location>
</feature>
<dbReference type="KEGG" id="btab:109033036"/>
<dbReference type="GO" id="GO:0006897">
    <property type="term" value="P:endocytosis"/>
    <property type="evidence" value="ECO:0007669"/>
    <property type="project" value="UniProtKB-KW"/>
</dbReference>
<feature type="disulfide bond" evidence="28">
    <location>
        <begin position="1073"/>
        <end position="1085"/>
    </location>
</feature>
<dbReference type="FunFam" id="4.10.400.10:FF:000002">
    <property type="entry name" value="Low-density lipoprotein receptor-related protein 1"/>
    <property type="match status" value="1"/>
</dbReference>
<dbReference type="InterPro" id="IPR000033">
    <property type="entry name" value="LDLR_classB_rpt"/>
</dbReference>
<dbReference type="FunFam" id="2.120.10.30:FF:000241">
    <property type="entry name" value="Low-density lipoprotein receptor-related protein 6"/>
    <property type="match status" value="1"/>
</dbReference>
<evidence type="ECO:0000256" key="23">
    <source>
        <dbReference type="ARBA" id="ARBA00023170"/>
    </source>
</evidence>
<dbReference type="FunFam" id="4.10.400.10:FF:000065">
    <property type="entry name" value="Transmembrane protease serine 7"/>
    <property type="match status" value="1"/>
</dbReference>
<keyword evidence="14 30" id="KW-0812">Transmembrane</keyword>
<dbReference type="GO" id="GO:0055038">
    <property type="term" value="C:recycling endosome membrane"/>
    <property type="evidence" value="ECO:0007669"/>
    <property type="project" value="UniProtKB-SubCell"/>
</dbReference>
<feature type="disulfide bond" evidence="28">
    <location>
        <begin position="1438"/>
        <end position="1450"/>
    </location>
</feature>
<dbReference type="Gene3D" id="2.60.40.10">
    <property type="entry name" value="Immunoglobulins"/>
    <property type="match status" value="3"/>
</dbReference>
<dbReference type="InterPro" id="IPR050310">
    <property type="entry name" value="VPS10-sortilin"/>
</dbReference>
<feature type="disulfide bond" evidence="28">
    <location>
        <begin position="1351"/>
        <end position="1369"/>
    </location>
</feature>
<dbReference type="SMART" id="SM00135">
    <property type="entry name" value="LY"/>
    <property type="match status" value="5"/>
</dbReference>
<dbReference type="PROSITE" id="PS51120">
    <property type="entry name" value="LDLRB"/>
    <property type="match status" value="2"/>
</dbReference>
<dbReference type="InterPro" id="IPR036055">
    <property type="entry name" value="LDL_receptor-like_sf"/>
</dbReference>
<feature type="domain" description="Fibronectin type-III" evidence="31">
    <location>
        <begin position="1861"/>
        <end position="1957"/>
    </location>
</feature>
<evidence type="ECO:0000256" key="9">
    <source>
        <dbReference type="ARBA" id="ARBA00013467"/>
    </source>
</evidence>
<dbReference type="InterPro" id="IPR013783">
    <property type="entry name" value="Ig-like_fold"/>
</dbReference>
<evidence type="ECO:0000256" key="5">
    <source>
        <dbReference type="ARBA" id="ARBA00004393"/>
    </source>
</evidence>
<dbReference type="Pfam" id="PF15901">
    <property type="entry name" value="Sortilin_C"/>
    <property type="match status" value="1"/>
</dbReference>
<dbReference type="PANTHER" id="PTHR12106:SF27">
    <property type="entry name" value="SORTILIN-RELATED RECEPTOR"/>
    <property type="match status" value="1"/>
</dbReference>
<keyword evidence="17" id="KW-0967">Endosome</keyword>
<feature type="disulfide bond" evidence="28">
    <location>
        <begin position="1407"/>
        <end position="1422"/>
    </location>
</feature>
<keyword evidence="23" id="KW-0675">Receptor</keyword>
<evidence type="ECO:0000256" key="18">
    <source>
        <dbReference type="ARBA" id="ARBA00022824"/>
    </source>
</evidence>
<evidence type="ECO:0000256" key="20">
    <source>
        <dbReference type="ARBA" id="ARBA00023034"/>
    </source>
</evidence>
<evidence type="ECO:0000256" key="2">
    <source>
        <dbReference type="ARBA" id="ARBA00004158"/>
    </source>
</evidence>
<feature type="disulfide bond" evidence="28">
    <location>
        <begin position="1308"/>
        <end position="1323"/>
    </location>
</feature>
<keyword evidence="20" id="KW-0333">Golgi apparatus</keyword>
<evidence type="ECO:0000256" key="4">
    <source>
        <dbReference type="ARBA" id="ARBA00004251"/>
    </source>
</evidence>
<keyword evidence="12" id="KW-0245">EGF-like domain</keyword>
<evidence type="ECO:0000256" key="22">
    <source>
        <dbReference type="ARBA" id="ARBA00023157"/>
    </source>
</evidence>
<dbReference type="FunFam" id="3.30.60.270:FF:000002">
    <property type="entry name" value="Sortilin-related receptor isoform A"/>
    <property type="match status" value="1"/>
</dbReference>
<comment type="subcellular location">
    <subcellularLocation>
        <location evidence="4">Cell membrane</location>
        <topology evidence="4">Single-pass type I membrane protein</topology>
    </subcellularLocation>
    <subcellularLocation>
        <location evidence="3">Cytoplasmic vesicle</location>
        <location evidence="3">Secretory vesicle membrane</location>
        <topology evidence="3">Single-pass type I membrane protein</topology>
    </subcellularLocation>
    <subcellularLocation>
        <location evidence="2">Early endosome membrane</location>
        <topology evidence="2">Single-pass type I membrane protein</topology>
    </subcellularLocation>
    <subcellularLocation>
        <location evidence="1">Endoplasmic reticulum membrane</location>
        <topology evidence="1">Single-pass type I membrane protein</topology>
    </subcellularLocation>
    <subcellularLocation>
        <location evidence="7">Endosome</location>
        <location evidence="7">Multivesicular body membrane</location>
        <topology evidence="7">Single-pass type I membrane protein</topology>
    </subcellularLocation>
    <subcellularLocation>
        <location evidence="5">Golgi apparatus</location>
        <location evidence="5">trans-Golgi network membrane</location>
        <topology evidence="5">Single-pass type I membrane protein</topology>
    </subcellularLocation>
    <subcellularLocation>
        <location evidence="6">Recycling endosome membrane</location>
        <topology evidence="6">Single-pass type I membrane protein</topology>
    </subcellularLocation>
</comment>
<dbReference type="InterPro" id="IPR057841">
    <property type="entry name" value="FN3_SORL1"/>
</dbReference>
<dbReference type="InterPro" id="IPR031778">
    <property type="entry name" value="Sortilin_N"/>
</dbReference>
<feature type="repeat" description="LDL-receptor class B" evidence="29">
    <location>
        <begin position="881"/>
        <end position="926"/>
    </location>
</feature>
<name>A0A9P0ACC3_BEMTA</name>
<dbReference type="PROSITE" id="PS50853">
    <property type="entry name" value="FN3"/>
    <property type="match status" value="5"/>
</dbReference>
<feature type="disulfide bond" evidence="28">
    <location>
        <begin position="1159"/>
        <end position="1177"/>
    </location>
</feature>
<feature type="disulfide bond" evidence="28">
    <location>
        <begin position="1080"/>
        <end position="1098"/>
    </location>
</feature>
<gene>
    <name evidence="32" type="ORF">BEMITA_LOCUS6576</name>
</gene>
<organism evidence="32 33">
    <name type="scientific">Bemisia tabaci</name>
    <name type="common">Sweetpotato whitefly</name>
    <name type="synonym">Aleurodes tabaci</name>
    <dbReference type="NCBI Taxonomy" id="7038"/>
    <lineage>
        <taxon>Eukaryota</taxon>
        <taxon>Metazoa</taxon>
        <taxon>Ecdysozoa</taxon>
        <taxon>Arthropoda</taxon>
        <taxon>Hexapoda</taxon>
        <taxon>Insecta</taxon>
        <taxon>Pterygota</taxon>
        <taxon>Neoptera</taxon>
        <taxon>Paraneoptera</taxon>
        <taxon>Hemiptera</taxon>
        <taxon>Sternorrhyncha</taxon>
        <taxon>Aleyrodoidea</taxon>
        <taxon>Aleyrodidae</taxon>
        <taxon>Aleyrodinae</taxon>
        <taxon>Bemisia</taxon>
    </lineage>
</organism>
<keyword evidence="25" id="KW-0968">Cytoplasmic vesicle</keyword>
<comment type="similarity">
    <text evidence="8">Belongs to the VPS10-related sortilin family. SORL1 subfamily.</text>
</comment>
<dbReference type="SUPFAM" id="SSF110296">
    <property type="entry name" value="Oligoxyloglucan reducing end-specific cellobiohydrolase"/>
    <property type="match status" value="1"/>
</dbReference>
<proteinExistence type="inferred from homology"/>
<dbReference type="GO" id="GO:0006892">
    <property type="term" value="P:post-Golgi vesicle-mediated transport"/>
    <property type="evidence" value="ECO:0007669"/>
    <property type="project" value="TreeGrafter"/>
</dbReference>
<dbReference type="SUPFAM" id="SSF57424">
    <property type="entry name" value="LDL receptor-like module"/>
    <property type="match status" value="9"/>
</dbReference>
<evidence type="ECO:0000256" key="7">
    <source>
        <dbReference type="ARBA" id="ARBA00004545"/>
    </source>
</evidence>
<dbReference type="InterPro" id="IPR002172">
    <property type="entry name" value="LDrepeatLR_classA_rpt"/>
</dbReference>
<evidence type="ECO:0000256" key="25">
    <source>
        <dbReference type="ARBA" id="ARBA00023329"/>
    </source>
</evidence>
<keyword evidence="10" id="KW-0813">Transport</keyword>
<feature type="disulfide bond" evidence="28">
    <location>
        <begin position="1296"/>
        <end position="1314"/>
    </location>
</feature>
<feature type="disulfide bond" evidence="28">
    <location>
        <begin position="1344"/>
        <end position="1356"/>
    </location>
</feature>
<dbReference type="Pfam" id="PF15902">
    <property type="entry name" value="Sortilin-Vps10"/>
    <property type="match status" value="1"/>
</dbReference>
<feature type="disulfide bond" evidence="28">
    <location>
        <begin position="1171"/>
        <end position="1186"/>
    </location>
</feature>
<dbReference type="SMART" id="SM00060">
    <property type="entry name" value="FN3"/>
    <property type="match status" value="6"/>
</dbReference>
<dbReference type="SMART" id="SM00192">
    <property type="entry name" value="LDLa"/>
    <property type="match status" value="9"/>
</dbReference>
<dbReference type="Pfam" id="PF00041">
    <property type="entry name" value="fn3"/>
    <property type="match status" value="2"/>
</dbReference>
<feature type="disulfide bond" evidence="28">
    <location>
        <begin position="1132"/>
        <end position="1147"/>
    </location>
</feature>
<evidence type="ECO:0000256" key="14">
    <source>
        <dbReference type="ARBA" id="ARBA00022692"/>
    </source>
</evidence>
<evidence type="ECO:0000256" key="29">
    <source>
        <dbReference type="PROSITE-ProRule" id="PRU00461"/>
    </source>
</evidence>
<dbReference type="GO" id="GO:0005794">
    <property type="term" value="C:Golgi apparatus"/>
    <property type="evidence" value="ECO:0007669"/>
    <property type="project" value="UniProtKB-SubCell"/>
</dbReference>
<sequence length="2147" mass="242625">MGDVKWKYIFIPVIAAIFISDKTEGIPSNSVLMSDALPRSEGILQNLYSSEYHKRPVRDVGNRNITTKVSALNDSHQQLMVHWAGEGSEVMICLARSPYCDTQKSCNTPSAVYFSYDYGDSFVNMTEHFKINSPEAVYASVDKLYKHPKFNSHTVFTDSTNKMIFTTMDYGKTIIRYSLPFTPSDVTFHQDKPLVFLSHDKSDPKKQLWITQDFGKTWNVAQAYVKNYFWSPFENINSNKKELLVERIEPSGRSNIISVRNLSLFSGQNQVLLTEVENFIVKGDFMFAFKKLSEKNLEMFIAYKNSHFMRSIFNSELDRLEYHIADVYEDRVFVAVRHSSTFSHLYVSDRFDSSTGRVQFFLSMERILCFFPNATWNHPLMSAVSEEAFADLHRVEGMRGIYIASQSQHTNETNTIIGVEHLITLITFNWGSEWKPLKPPTVDDEGQPIICRLAEGCSLHLSQKFAQLYPLTRGVPILSSKSAPGIILATGSIGTSLKNKPGIFLSRDAGLTWKQIFKGIYFYNIGDHGGILVAVQYFKTHGETREILYSTDEGEHWQRHEFSNEDLKMYGLMTEPGGNTTVFTMFGSVLNKHKWLIVKVNLRNAFSANCTEDDYKMWSPSSKTGEHMPCVMGRKETYERRLPKSNCYNGENYDRPKKIEICECDIEDYQCDIGFIRNENSHQCIRDKSNGLIDPYQVPASCKPGQFYNRTKGYVHIPQDACKGGFEKHYLPDLIPCPYKEVKEFLLLAQKEKIVRFDLSNPNKIEQQVLPIKDLMNVVAIEFDLKNNCLFWADIVKDVIGRQCFGDGKHAPEILVESHLSSVEGMSFDWISSLLYFVDGNRASIQVIRTDISHSGRMRKTIIGPNKLKKPRGIVVHPRAGYLYWTDWAQGEPSVCRANADGSDIQKLFTKPNVEWPNGITIDQIAERVYWVDAREDYIASCDLHGRHFRKIISSDERVSHPFAVAVFKDLMYWDDWKANSIFRADKDHGYGIQNVASNLTGLMDLKLYAHSIQEGTNRCTNQTACSHLCFGLPDKFVCECPDIMIKVDNKCLCPGKVEPFKNGTCPSSGNSCAPDHFACDNGPCVPYLWKCDGEDDCGDNSDEKKCTTSTCAPNMFQCVSTGKCIPLYWKCDFDHDCEDGSDEQNCTYSPCTSAQFKCHNGRCLSKKWVCDGEDDCHDGSDELNCRNDTHTTCKPGEFKCKDGSECVPQSYKCDGEKDCNDNSDEADCGPTQCEEWQFQCKNNHCIFKSWVCDGDNDCGDEEQSDEQNCEVTETPKLPPRPFVPTNSCYEWMFECKNKKCIPYWWQCDFVNDCGDNSDEIECASSPDKNPENIIPAPPAQPRCSDHQFRCYSGECIRNSWLCDGFNDCDKGEDEENCKSINFGCHSNKNQFKCKLTGNCIPYSKVCDGISHCLDDSDEALCSYSGGNSPSTPAAPTCPRGSFPCDGSRCYPLSHLCDGHQDCYDGYDESNCSNNTQKIYQVFQIVADIKNITSTSLPIYWWIPISHDTELEFMPSISVINSILWHNKTWTPKLEYRFEDLSPDTAYNITIYVRVKGNETVYPPAKYAIFATNEATPSPPLNLTATQISSTEVLVKWLPPTHPNGQITQYDLYMMPPVPPIVKHTTKTSFTMETNFEINKTYTFWVVAKNSAYESNYSATDSIIYDSESLIDSITGLKVLLVTEQMVTLAWDPVKKAEGYYVTPRAAWRPYPDHPKSTVSTTTFNVTNLAPGVEYNIDVCAYNKRYQGTPATVKAVTKGKPLPTVSNLSASVTKHDATTVLLKWEAPKYFNKEKWQYGVYYDNTKNICKLARSITYNTSVEIKDLDACEAYSFSVGLVNPLGPGPLSPPITLVTEYDPKAPPKNLRVMVNPTNNSQALVTWSSSCSVMRDPVGYSVYVTELTDGHGKSMIGKVAPTNATQLHYMFDTNYGAHYNVSVSTVEFGSRMSQSLTHWAPPLPVPHQFEVFPEKNGSYVLYWKEHELPSYMKNVNYSYVVVVSEGSSLNLAKSKEYKVNSPPYILTDVKDGINYSFGVQLVTSNGYRSSLSEVFSFGTPLGYWSETLHSSGVMSGLLVFLLLVACAGLIFGAAYTMRKRRRNFTQFVNSHYDSRSGSATFMASNQLGMPFLKEEEDTPVIQSFADDEPLVVA</sequence>
<dbReference type="Gene3D" id="4.10.400.10">
    <property type="entry name" value="Low-density Lipoprotein Receptor"/>
    <property type="match status" value="9"/>
</dbReference>
<dbReference type="PROSITE" id="PS01209">
    <property type="entry name" value="LDLRA_1"/>
    <property type="match status" value="4"/>
</dbReference>
<feature type="disulfide bond" evidence="28">
    <location>
        <begin position="1445"/>
        <end position="1463"/>
    </location>
</feature>
<dbReference type="InterPro" id="IPR011042">
    <property type="entry name" value="6-blade_b-propeller_TolB-like"/>
</dbReference>
<evidence type="ECO:0000256" key="21">
    <source>
        <dbReference type="ARBA" id="ARBA00023136"/>
    </source>
</evidence>
<evidence type="ECO:0000313" key="33">
    <source>
        <dbReference type="Proteomes" id="UP001152759"/>
    </source>
</evidence>
<evidence type="ECO:0000313" key="32">
    <source>
        <dbReference type="EMBL" id="CAH0387577.1"/>
    </source>
</evidence>
<evidence type="ECO:0000256" key="24">
    <source>
        <dbReference type="ARBA" id="ARBA00023180"/>
    </source>
</evidence>
<dbReference type="SUPFAM" id="SSF49265">
    <property type="entry name" value="Fibronectin type III"/>
    <property type="match status" value="3"/>
</dbReference>
<dbReference type="FunFam" id="4.10.400.10:FF:000045">
    <property type="entry name" value="Low-density lipoprotein receptor-related protein 2"/>
    <property type="match status" value="2"/>
</dbReference>
<feature type="disulfide bond" evidence="28">
    <location>
        <begin position="1289"/>
        <end position="1301"/>
    </location>
</feature>
<feature type="domain" description="Fibronectin type-III" evidence="31">
    <location>
        <begin position="1959"/>
        <end position="2056"/>
    </location>
</feature>
<evidence type="ECO:0000256" key="17">
    <source>
        <dbReference type="ARBA" id="ARBA00022753"/>
    </source>
</evidence>
<dbReference type="PROSITE" id="PS50068">
    <property type="entry name" value="LDLRA_2"/>
    <property type="match status" value="9"/>
</dbReference>
<comment type="caution">
    <text evidence="28">Lacks conserved residue(s) required for the propagation of feature annotation.</text>
</comment>
<keyword evidence="33" id="KW-1185">Reference proteome</keyword>
<evidence type="ECO:0000256" key="19">
    <source>
        <dbReference type="ARBA" id="ARBA00022989"/>
    </source>
</evidence>
<evidence type="ECO:0000256" key="30">
    <source>
        <dbReference type="SAM" id="Phobius"/>
    </source>
</evidence>
<dbReference type="InterPro" id="IPR015943">
    <property type="entry name" value="WD40/YVTN_repeat-like_dom_sf"/>
</dbReference>
<feature type="disulfide bond" evidence="28">
    <location>
        <begin position="1214"/>
        <end position="1229"/>
    </location>
</feature>
<feature type="repeat" description="LDL-receptor class B" evidence="29">
    <location>
        <begin position="927"/>
        <end position="971"/>
    </location>
</feature>
<evidence type="ECO:0000256" key="27">
    <source>
        <dbReference type="ARBA" id="ARBA00032450"/>
    </source>
</evidence>
<keyword evidence="18" id="KW-0256">Endoplasmic reticulum</keyword>
<dbReference type="InterPro" id="IPR023415">
    <property type="entry name" value="LDLR_class-A_CS"/>
</dbReference>
<accession>A0A9P0ACC3</accession>
<dbReference type="EMBL" id="OU963864">
    <property type="protein sequence ID" value="CAH0387577.1"/>
    <property type="molecule type" value="Genomic_DNA"/>
</dbReference>
<keyword evidence="11" id="KW-1003">Cell membrane</keyword>
<dbReference type="SUPFAM" id="SSF63825">
    <property type="entry name" value="YWTD domain"/>
    <property type="match status" value="1"/>
</dbReference>
<reference evidence="32" key="1">
    <citation type="submission" date="2021-12" db="EMBL/GenBank/DDBJ databases">
        <authorList>
            <person name="King R."/>
        </authorList>
    </citation>
    <scope>NUCLEOTIDE SEQUENCE</scope>
</reference>
<dbReference type="GO" id="GO:0031901">
    <property type="term" value="C:early endosome membrane"/>
    <property type="evidence" value="ECO:0007669"/>
    <property type="project" value="UniProtKB-SubCell"/>
</dbReference>
<evidence type="ECO:0000256" key="13">
    <source>
        <dbReference type="ARBA" id="ARBA00022583"/>
    </source>
</evidence>
<dbReference type="InterPro" id="IPR006581">
    <property type="entry name" value="VPS10"/>
</dbReference>
<evidence type="ECO:0000256" key="1">
    <source>
        <dbReference type="ARBA" id="ARBA00004115"/>
    </source>
</evidence>
<dbReference type="GO" id="GO:0005789">
    <property type="term" value="C:endoplasmic reticulum membrane"/>
    <property type="evidence" value="ECO:0007669"/>
    <property type="project" value="UniProtKB-SubCell"/>
</dbReference>
<evidence type="ECO:0000256" key="6">
    <source>
        <dbReference type="ARBA" id="ARBA00004480"/>
    </source>
</evidence>
<dbReference type="CDD" id="cd00112">
    <property type="entry name" value="LDLa"/>
    <property type="match status" value="9"/>
</dbReference>
<keyword evidence="16" id="KW-0677">Repeat</keyword>
<dbReference type="PRINTS" id="PR00261">
    <property type="entry name" value="LDLRECEPTOR"/>
</dbReference>
<dbReference type="CDD" id="cd00063">
    <property type="entry name" value="FN3"/>
    <property type="match status" value="2"/>
</dbReference>
<evidence type="ECO:0000256" key="12">
    <source>
        <dbReference type="ARBA" id="ARBA00022536"/>
    </source>
</evidence>
<dbReference type="Gene3D" id="2.10.70.80">
    <property type="match status" value="1"/>
</dbReference>